<dbReference type="PROSITE" id="PS00178">
    <property type="entry name" value="AA_TRNA_LIGASE_I"/>
    <property type="match status" value="1"/>
</dbReference>
<evidence type="ECO:0000256" key="5">
    <source>
        <dbReference type="ARBA" id="ARBA00022598"/>
    </source>
</evidence>
<dbReference type="HAMAP" id="MF_00022">
    <property type="entry name" value="Glu_tRNA_synth_type1"/>
    <property type="match status" value="1"/>
</dbReference>
<keyword evidence="7 18" id="KW-0067">ATP-binding</keyword>
<sequence>EVRVRYAPSPTGLPHIGNIRTALFNWLFARHHGGKFIVRIEDTDQERLVPGAVDGILDGLEWLDIDWDEGPRVGGDFGSYFQSERLHLYHAEAERLILQGDAYRCYCTRERLAAVRTEQERNKQALGYDGHCRHLSDGEKSSYESENAPSVVRFAMPDTGVTRLNDLIRDEVEWQNELVDDFILLKSDGFPTYHLAVVTDDHRMQISHVLRAEEWLSSAPRHLQLYRALGYTPPEHGHLPMILGPDRAKLSKRHGATSILEYRDDGFLPDALRNFMVLLGWSLDDKTEIMRAQTVVDNFTLNRVGKPAAIFDREKLSWMNGIYVREMAPQDLADAMIPFLEKGLAPDLLPVDDKYLLRIVPLIQERLKLLSDAPDMVAYFLEEQPVYDPSNLVQRGMSEGEAVKALDRSLLALADAEFSTSALEERLRALGEELELTPRRFFGTLRWAVTGRNVSPPLFETMEVLGRDRVLSRLAWAKAQLND</sequence>
<dbReference type="PANTHER" id="PTHR43311">
    <property type="entry name" value="GLUTAMATE--TRNA LIGASE"/>
    <property type="match status" value="1"/>
</dbReference>
<evidence type="ECO:0000256" key="2">
    <source>
        <dbReference type="ARBA" id="ARBA00007894"/>
    </source>
</evidence>
<dbReference type="GO" id="GO:0005524">
    <property type="term" value="F:ATP binding"/>
    <property type="evidence" value="ECO:0007669"/>
    <property type="project" value="UniProtKB-KW"/>
</dbReference>
<evidence type="ECO:0000256" key="11">
    <source>
        <dbReference type="ARBA" id="ARBA00044054"/>
    </source>
</evidence>
<evidence type="ECO:0000256" key="18">
    <source>
        <dbReference type="RuleBase" id="RU363037"/>
    </source>
</evidence>
<dbReference type="InterPro" id="IPR014729">
    <property type="entry name" value="Rossmann-like_a/b/a_fold"/>
</dbReference>
<dbReference type="FunFam" id="3.40.50.620:FF:000045">
    <property type="entry name" value="Glutamate--tRNA ligase, mitochondrial"/>
    <property type="match status" value="1"/>
</dbReference>
<keyword evidence="8 18" id="KW-0648">Protein biosynthesis</keyword>
<evidence type="ECO:0000313" key="21">
    <source>
        <dbReference type="EMBL" id="CAI8023991.1"/>
    </source>
</evidence>
<keyword evidence="5 18" id="KW-0436">Ligase</keyword>
<dbReference type="GO" id="GO:0000049">
    <property type="term" value="F:tRNA binding"/>
    <property type="evidence" value="ECO:0007669"/>
    <property type="project" value="InterPro"/>
</dbReference>
<evidence type="ECO:0000256" key="8">
    <source>
        <dbReference type="ARBA" id="ARBA00022917"/>
    </source>
</evidence>
<evidence type="ECO:0000256" key="10">
    <source>
        <dbReference type="ARBA" id="ARBA00030865"/>
    </source>
</evidence>
<evidence type="ECO:0000256" key="9">
    <source>
        <dbReference type="ARBA" id="ARBA00023146"/>
    </source>
</evidence>
<comment type="subcellular location">
    <subcellularLocation>
        <location evidence="1">Mitochondrion</location>
    </subcellularLocation>
</comment>
<evidence type="ECO:0000256" key="15">
    <source>
        <dbReference type="ARBA" id="ARBA00047366"/>
    </source>
</evidence>
<dbReference type="CDD" id="cd00808">
    <property type="entry name" value="GluRS_core"/>
    <property type="match status" value="1"/>
</dbReference>
<dbReference type="InterPro" id="IPR000924">
    <property type="entry name" value="Glu/Gln-tRNA-synth"/>
</dbReference>
<accession>A0AA35S8Q1</accession>
<evidence type="ECO:0000313" key="22">
    <source>
        <dbReference type="Proteomes" id="UP001174909"/>
    </source>
</evidence>
<evidence type="ECO:0000256" key="12">
    <source>
        <dbReference type="ARBA" id="ARBA00044142"/>
    </source>
</evidence>
<name>A0AA35S8Q1_GEOBA</name>
<dbReference type="AlphaFoldDB" id="A0AA35S8Q1"/>
<organism evidence="21 22">
    <name type="scientific">Geodia barretti</name>
    <name type="common">Barrett's horny sponge</name>
    <dbReference type="NCBI Taxonomy" id="519541"/>
    <lineage>
        <taxon>Eukaryota</taxon>
        <taxon>Metazoa</taxon>
        <taxon>Porifera</taxon>
        <taxon>Demospongiae</taxon>
        <taxon>Heteroscleromorpha</taxon>
        <taxon>Tetractinellida</taxon>
        <taxon>Astrophorina</taxon>
        <taxon>Geodiidae</taxon>
        <taxon>Geodia</taxon>
    </lineage>
</organism>
<dbReference type="Pfam" id="PF19269">
    <property type="entry name" value="Anticodon_2"/>
    <property type="match status" value="1"/>
</dbReference>
<comment type="catalytic activity">
    <reaction evidence="17">
        <text>tRNA(Gln) + L-glutamate + ATP = L-glutamyl-tRNA(Gln) + AMP + diphosphate</text>
        <dbReference type="Rhea" id="RHEA:64612"/>
        <dbReference type="Rhea" id="RHEA-COMP:9662"/>
        <dbReference type="Rhea" id="RHEA-COMP:9684"/>
        <dbReference type="ChEBI" id="CHEBI:29985"/>
        <dbReference type="ChEBI" id="CHEBI:30616"/>
        <dbReference type="ChEBI" id="CHEBI:33019"/>
        <dbReference type="ChEBI" id="CHEBI:78442"/>
        <dbReference type="ChEBI" id="CHEBI:78520"/>
        <dbReference type="ChEBI" id="CHEBI:456215"/>
    </reaction>
    <physiologicalReaction direction="left-to-right" evidence="17">
        <dbReference type="Rhea" id="RHEA:64613"/>
    </physiologicalReaction>
</comment>
<comment type="catalytic activity">
    <reaction evidence="15">
        <text>tRNA(Glu) + L-glutamate + ATP = L-glutamyl-tRNA(Glu) + AMP + diphosphate</text>
        <dbReference type="Rhea" id="RHEA:23540"/>
        <dbReference type="Rhea" id="RHEA-COMP:9663"/>
        <dbReference type="Rhea" id="RHEA-COMP:9680"/>
        <dbReference type="ChEBI" id="CHEBI:29985"/>
        <dbReference type="ChEBI" id="CHEBI:30616"/>
        <dbReference type="ChEBI" id="CHEBI:33019"/>
        <dbReference type="ChEBI" id="CHEBI:78442"/>
        <dbReference type="ChEBI" id="CHEBI:78520"/>
        <dbReference type="ChEBI" id="CHEBI:456215"/>
        <dbReference type="EC" id="6.1.1.17"/>
    </reaction>
    <physiologicalReaction direction="left-to-right" evidence="15">
        <dbReference type="Rhea" id="RHEA:23541"/>
    </physiologicalReaction>
</comment>
<dbReference type="EMBL" id="CASHTH010002048">
    <property type="protein sequence ID" value="CAI8023991.1"/>
    <property type="molecule type" value="Genomic_DNA"/>
</dbReference>
<dbReference type="Proteomes" id="UP001174909">
    <property type="component" value="Unassembled WGS sequence"/>
</dbReference>
<evidence type="ECO:0000259" key="19">
    <source>
        <dbReference type="Pfam" id="PF00749"/>
    </source>
</evidence>
<dbReference type="GO" id="GO:0005829">
    <property type="term" value="C:cytosol"/>
    <property type="evidence" value="ECO:0007669"/>
    <property type="project" value="TreeGrafter"/>
</dbReference>
<dbReference type="InterPro" id="IPR008925">
    <property type="entry name" value="aa_tRNA-synth_I_cd-bd_sf"/>
</dbReference>
<dbReference type="InterPro" id="IPR033910">
    <property type="entry name" value="GluRS_core"/>
</dbReference>
<dbReference type="SUPFAM" id="SSF48163">
    <property type="entry name" value="An anticodon-binding domain of class I aminoacyl-tRNA synthetases"/>
    <property type="match status" value="1"/>
</dbReference>
<feature type="non-terminal residue" evidence="21">
    <location>
        <position position="1"/>
    </location>
</feature>
<evidence type="ECO:0000256" key="17">
    <source>
        <dbReference type="ARBA" id="ARBA00047689"/>
    </source>
</evidence>
<comment type="similarity">
    <text evidence="2">Belongs to the class-I aminoacyl-tRNA synthetase family. Glutamate--tRNA ligase type 1 subfamily.</text>
</comment>
<comment type="catalytic activity">
    <reaction evidence="16">
        <text>tRNA(Glx) + L-glutamate + ATP = L-glutamyl-tRNA(Glx) + AMP + diphosphate</text>
        <dbReference type="Rhea" id="RHEA:18397"/>
        <dbReference type="Rhea" id="RHEA-COMP:9713"/>
        <dbReference type="Rhea" id="RHEA-COMP:9716"/>
        <dbReference type="ChEBI" id="CHEBI:29985"/>
        <dbReference type="ChEBI" id="CHEBI:30616"/>
        <dbReference type="ChEBI" id="CHEBI:33019"/>
        <dbReference type="ChEBI" id="CHEBI:78442"/>
        <dbReference type="ChEBI" id="CHEBI:78520"/>
        <dbReference type="ChEBI" id="CHEBI:456215"/>
        <dbReference type="EC" id="6.1.1.24"/>
    </reaction>
    <physiologicalReaction direction="left-to-right" evidence="16">
        <dbReference type="Rhea" id="RHEA:18398"/>
    </physiologicalReaction>
</comment>
<dbReference type="InterPro" id="IPR020058">
    <property type="entry name" value="Glu/Gln-tRNA-synth_Ib_cat-dom"/>
</dbReference>
<dbReference type="PRINTS" id="PR00987">
    <property type="entry name" value="TRNASYNTHGLU"/>
</dbReference>
<evidence type="ECO:0000256" key="14">
    <source>
        <dbReference type="ARBA" id="ARBA00044313"/>
    </source>
</evidence>
<dbReference type="Gene3D" id="3.40.50.620">
    <property type="entry name" value="HUPs"/>
    <property type="match status" value="1"/>
</dbReference>
<dbReference type="InterPro" id="IPR049940">
    <property type="entry name" value="GluQ/Sye"/>
</dbReference>
<evidence type="ECO:0000256" key="7">
    <source>
        <dbReference type="ARBA" id="ARBA00022840"/>
    </source>
</evidence>
<keyword evidence="22" id="KW-1185">Reference proteome</keyword>
<comment type="caution">
    <text evidence="21">The sequence shown here is derived from an EMBL/GenBank/DDBJ whole genome shotgun (WGS) entry which is preliminary data.</text>
</comment>
<dbReference type="Gene3D" id="1.10.8.70">
    <property type="entry name" value="Glutamate-tRNA synthetase, class I, anticodon-binding domain 1"/>
    <property type="match status" value="1"/>
</dbReference>
<evidence type="ECO:0000256" key="6">
    <source>
        <dbReference type="ARBA" id="ARBA00022741"/>
    </source>
</evidence>
<dbReference type="GO" id="GO:0004818">
    <property type="term" value="F:glutamate-tRNA ligase activity"/>
    <property type="evidence" value="ECO:0007669"/>
    <property type="project" value="UniProtKB-EC"/>
</dbReference>
<evidence type="ECO:0000256" key="1">
    <source>
        <dbReference type="ARBA" id="ARBA00004173"/>
    </source>
</evidence>
<dbReference type="InterPro" id="IPR020752">
    <property type="entry name" value="Glu-tRNA-synth_I_codon-bd_sub1"/>
</dbReference>
<dbReference type="Gene3D" id="1.10.10.350">
    <property type="match status" value="1"/>
</dbReference>
<evidence type="ECO:0000256" key="4">
    <source>
        <dbReference type="ARBA" id="ARBA00022490"/>
    </source>
</evidence>
<dbReference type="InterPro" id="IPR004527">
    <property type="entry name" value="Glu-tRNA-ligase_bac/mito"/>
</dbReference>
<dbReference type="Pfam" id="PF00749">
    <property type="entry name" value="tRNA-synt_1c"/>
    <property type="match status" value="1"/>
</dbReference>
<dbReference type="GO" id="GO:0008270">
    <property type="term" value="F:zinc ion binding"/>
    <property type="evidence" value="ECO:0007669"/>
    <property type="project" value="InterPro"/>
</dbReference>
<proteinExistence type="inferred from homology"/>
<dbReference type="GO" id="GO:0050561">
    <property type="term" value="F:glutamate-tRNA(Gln) ligase activity"/>
    <property type="evidence" value="ECO:0007669"/>
    <property type="project" value="UniProtKB-EC"/>
</dbReference>
<dbReference type="SUPFAM" id="SSF52374">
    <property type="entry name" value="Nucleotidylyl transferase"/>
    <property type="match status" value="1"/>
</dbReference>
<evidence type="ECO:0000256" key="3">
    <source>
        <dbReference type="ARBA" id="ARBA00012835"/>
    </source>
</evidence>
<gene>
    <name evidence="21" type="ORF">GBAR_LOCUS13983</name>
</gene>
<keyword evidence="4" id="KW-0963">Cytoplasm</keyword>
<keyword evidence="9 18" id="KW-0030">Aminoacyl-tRNA synthetase</keyword>
<dbReference type="NCBIfam" id="TIGR00464">
    <property type="entry name" value="gltX_bact"/>
    <property type="match status" value="1"/>
</dbReference>
<evidence type="ECO:0000256" key="13">
    <source>
        <dbReference type="ARBA" id="ARBA00044251"/>
    </source>
</evidence>
<reference evidence="21" key="1">
    <citation type="submission" date="2023-03" db="EMBL/GenBank/DDBJ databases">
        <authorList>
            <person name="Steffen K."/>
            <person name="Cardenas P."/>
        </authorList>
    </citation>
    <scope>NUCLEOTIDE SEQUENCE</scope>
</reference>
<protein>
    <recommendedName>
        <fullName evidence="12">Nondiscriminating glutamyl-tRNA synthetase EARS2, mitochondrial</fullName>
        <ecNumber evidence="3">6.1.1.17</ecNumber>
        <ecNumber evidence="11">6.1.1.24</ecNumber>
    </recommendedName>
    <alternativeName>
        <fullName evidence="14">Glutamate--tRNA(Gln) ligase EARS2, mitochondrial</fullName>
    </alternativeName>
    <alternativeName>
        <fullName evidence="10">Glutamyl-tRNA synthetase</fullName>
    </alternativeName>
    <alternativeName>
        <fullName evidence="13">Mitochondrial glutamyl-tRNA synthetase</fullName>
    </alternativeName>
</protein>
<dbReference type="GO" id="GO:0005739">
    <property type="term" value="C:mitochondrion"/>
    <property type="evidence" value="ECO:0007669"/>
    <property type="project" value="UniProtKB-SubCell"/>
</dbReference>
<feature type="domain" description="Glutamyl/glutaminyl-tRNA synthetase class Ib catalytic" evidence="19">
    <location>
        <begin position="1"/>
        <end position="318"/>
    </location>
</feature>
<dbReference type="EC" id="6.1.1.17" evidence="3"/>
<evidence type="ECO:0000259" key="20">
    <source>
        <dbReference type="Pfam" id="PF19269"/>
    </source>
</evidence>
<dbReference type="InterPro" id="IPR045462">
    <property type="entry name" value="aa-tRNA-synth_I_cd-bd"/>
</dbReference>
<evidence type="ECO:0000256" key="16">
    <source>
        <dbReference type="ARBA" id="ARBA00047479"/>
    </source>
</evidence>
<keyword evidence="6 18" id="KW-0547">Nucleotide-binding</keyword>
<feature type="domain" description="Aminoacyl-tRNA synthetase class I anticodon-binding" evidence="20">
    <location>
        <begin position="332"/>
        <end position="475"/>
    </location>
</feature>
<dbReference type="GO" id="GO:0006424">
    <property type="term" value="P:glutamyl-tRNA aminoacylation"/>
    <property type="evidence" value="ECO:0007669"/>
    <property type="project" value="InterPro"/>
</dbReference>
<dbReference type="PANTHER" id="PTHR43311:SF2">
    <property type="entry name" value="GLUTAMATE--TRNA LIGASE, MITOCHONDRIAL-RELATED"/>
    <property type="match status" value="1"/>
</dbReference>
<dbReference type="EC" id="6.1.1.24" evidence="11"/>
<dbReference type="InterPro" id="IPR001412">
    <property type="entry name" value="aa-tRNA-synth_I_CS"/>
</dbReference>
<dbReference type="InterPro" id="IPR020751">
    <property type="entry name" value="aa-tRNA-synth_I_codon-bd_sub2"/>
</dbReference>